<dbReference type="PANTHER" id="PTHR48051:SF1">
    <property type="entry name" value="RAS SUPPRESSOR PROTEIN 1"/>
    <property type="match status" value="1"/>
</dbReference>
<evidence type="ECO:0000313" key="3">
    <source>
        <dbReference type="EMBL" id="SVD77782.1"/>
    </source>
</evidence>
<proteinExistence type="predicted"/>
<evidence type="ECO:0000256" key="2">
    <source>
        <dbReference type="ARBA" id="ARBA00022737"/>
    </source>
</evidence>
<dbReference type="PROSITE" id="PS51450">
    <property type="entry name" value="LRR"/>
    <property type="match status" value="1"/>
</dbReference>
<sequence>CGDDSSTNPPSFDYHPDDQQFIDDLVKVNDITLEAITDSIKTVEIDSIRISYYKISGLYLGNMGLDSIPPSIGNLENLNVLMLNDNNLKYLTSSICTIYDQLESLDIVNNDICTPNVPDCIINSIPISVFYENQQCEIIPDEEDLNFIVDLIIENWGNTDSTELINEINNSTTWETFSEGNSLTSRITEIRYDNKGITTIKQTIADLDSLEHLELQKNQITSIPSYIGNLSRLKYFNISDNLITKLPAKIGFLSNLEVFKIYENNL</sequence>
<dbReference type="InterPro" id="IPR001611">
    <property type="entry name" value="Leu-rich_rpt"/>
</dbReference>
<organism evidence="3">
    <name type="scientific">marine metagenome</name>
    <dbReference type="NCBI Taxonomy" id="408172"/>
    <lineage>
        <taxon>unclassified sequences</taxon>
        <taxon>metagenomes</taxon>
        <taxon>ecological metagenomes</taxon>
    </lineage>
</organism>
<protein>
    <recommendedName>
        <fullName evidence="4">L domain-like protein</fullName>
    </recommendedName>
</protein>
<evidence type="ECO:0000256" key="1">
    <source>
        <dbReference type="ARBA" id="ARBA00022614"/>
    </source>
</evidence>
<dbReference type="GO" id="GO:0005737">
    <property type="term" value="C:cytoplasm"/>
    <property type="evidence" value="ECO:0007669"/>
    <property type="project" value="TreeGrafter"/>
</dbReference>
<feature type="non-terminal residue" evidence="3">
    <location>
        <position position="266"/>
    </location>
</feature>
<dbReference type="AlphaFoldDB" id="A0A382Y352"/>
<name>A0A382Y352_9ZZZZ</name>
<feature type="non-terminal residue" evidence="3">
    <location>
        <position position="1"/>
    </location>
</feature>
<dbReference type="Pfam" id="PF12799">
    <property type="entry name" value="LRR_4"/>
    <property type="match status" value="1"/>
</dbReference>
<dbReference type="SUPFAM" id="SSF52058">
    <property type="entry name" value="L domain-like"/>
    <property type="match status" value="1"/>
</dbReference>
<keyword evidence="2" id="KW-0677">Repeat</keyword>
<gene>
    <name evidence="3" type="ORF">METZ01_LOCUS430636</name>
</gene>
<dbReference type="PANTHER" id="PTHR48051">
    <property type="match status" value="1"/>
</dbReference>
<reference evidence="3" key="1">
    <citation type="submission" date="2018-05" db="EMBL/GenBank/DDBJ databases">
        <authorList>
            <person name="Lanie J.A."/>
            <person name="Ng W.-L."/>
            <person name="Kazmierczak K.M."/>
            <person name="Andrzejewski T.M."/>
            <person name="Davidsen T.M."/>
            <person name="Wayne K.J."/>
            <person name="Tettelin H."/>
            <person name="Glass J.I."/>
            <person name="Rusch D."/>
            <person name="Podicherti R."/>
            <person name="Tsui H.-C.T."/>
            <person name="Winkler M.E."/>
        </authorList>
    </citation>
    <scope>NUCLEOTIDE SEQUENCE</scope>
</reference>
<dbReference type="EMBL" id="UINC01172621">
    <property type="protein sequence ID" value="SVD77782.1"/>
    <property type="molecule type" value="Genomic_DNA"/>
</dbReference>
<keyword evidence="1" id="KW-0433">Leucine-rich repeat</keyword>
<dbReference type="InterPro" id="IPR032675">
    <property type="entry name" value="LRR_dom_sf"/>
</dbReference>
<dbReference type="InterPro" id="IPR003591">
    <property type="entry name" value="Leu-rich_rpt_typical-subtyp"/>
</dbReference>
<dbReference type="InterPro" id="IPR025875">
    <property type="entry name" value="Leu-rich_rpt_4"/>
</dbReference>
<dbReference type="SMART" id="SM00369">
    <property type="entry name" value="LRR_TYP"/>
    <property type="match status" value="3"/>
</dbReference>
<dbReference type="Gene3D" id="3.80.10.10">
    <property type="entry name" value="Ribonuclease Inhibitor"/>
    <property type="match status" value="2"/>
</dbReference>
<accession>A0A382Y352</accession>
<evidence type="ECO:0008006" key="4">
    <source>
        <dbReference type="Google" id="ProtNLM"/>
    </source>
</evidence>
<dbReference type="InterPro" id="IPR050216">
    <property type="entry name" value="LRR_domain-containing"/>
</dbReference>